<reference evidence="1" key="3">
    <citation type="submission" date="2018-07" db="EMBL/GenBank/DDBJ databases">
        <title>WGS assembly of Glycine max.</title>
        <authorList>
            <person name="Schmutz J."/>
            <person name="Cannon S."/>
            <person name="Schlueter J."/>
            <person name="Ma J."/>
            <person name="Mitros T."/>
            <person name="Nelson W."/>
            <person name="Hyten D."/>
            <person name="Song Q."/>
            <person name="Thelen J."/>
            <person name="Cheng J."/>
            <person name="Xu D."/>
            <person name="Hellsten U."/>
            <person name="May G."/>
            <person name="Yu Y."/>
            <person name="Sakurai T."/>
            <person name="Umezawa T."/>
            <person name="Bhattacharyya M."/>
            <person name="Sandhu D."/>
            <person name="Valliyodan B."/>
            <person name="Lindquist E."/>
            <person name="Peto M."/>
            <person name="Grant D."/>
            <person name="Shu S."/>
            <person name="Goodstein D."/>
            <person name="Barry K."/>
            <person name="Futrell-Griggs M."/>
            <person name="Abernathy B."/>
            <person name="Du J."/>
            <person name="Tian Z."/>
            <person name="Zhu L."/>
            <person name="Gill N."/>
            <person name="Joshi T."/>
            <person name="Libault M."/>
            <person name="Sethuraman A."/>
            <person name="Zhang X."/>
            <person name="Shinozaki K."/>
            <person name="Nguyen H."/>
            <person name="Wing R."/>
            <person name="Cregan P."/>
            <person name="Specht J."/>
            <person name="Grimwood J."/>
            <person name="Rokhsar D."/>
            <person name="Stacey G."/>
            <person name="Shoemaker R."/>
            <person name="Jackson S."/>
        </authorList>
    </citation>
    <scope>NUCLEOTIDE SEQUENCE</scope>
    <source>
        <tissue evidence="1">Callus</tissue>
    </source>
</reference>
<protein>
    <submittedName>
        <fullName evidence="1 2">Uncharacterized protein</fullName>
    </submittedName>
</protein>
<dbReference type="AlphaFoldDB" id="A0A0R0H401"/>
<dbReference type="Gramene" id="KRH22169">
    <property type="protein sequence ID" value="KRH22169"/>
    <property type="gene ID" value="GLYMA_13G282500"/>
</dbReference>
<dbReference type="Proteomes" id="UP000008827">
    <property type="component" value="Chromosome 13"/>
</dbReference>
<dbReference type="EMBL" id="CM000846">
    <property type="protein sequence ID" value="KRH22169.1"/>
    <property type="molecule type" value="Genomic_DNA"/>
</dbReference>
<dbReference type="EnsemblPlants" id="KRH22169">
    <property type="protein sequence ID" value="KRH22169"/>
    <property type="gene ID" value="GLYMA_13G282500"/>
</dbReference>
<proteinExistence type="predicted"/>
<evidence type="ECO:0000313" key="2">
    <source>
        <dbReference type="EnsemblPlants" id="KRH22169"/>
    </source>
</evidence>
<dbReference type="InParanoid" id="A0A0R0H401"/>
<name>A0A0R0H401_SOYBN</name>
<reference evidence="2" key="2">
    <citation type="submission" date="2018-02" db="UniProtKB">
        <authorList>
            <consortium name="EnsemblPlants"/>
        </authorList>
    </citation>
    <scope>IDENTIFICATION</scope>
    <source>
        <strain evidence="2">Williams 82</strain>
    </source>
</reference>
<accession>A0A0R0H401</accession>
<keyword evidence="3" id="KW-1185">Reference proteome</keyword>
<reference evidence="1 2" key="1">
    <citation type="journal article" date="2010" name="Nature">
        <title>Genome sequence of the palaeopolyploid soybean.</title>
        <authorList>
            <person name="Schmutz J."/>
            <person name="Cannon S.B."/>
            <person name="Schlueter J."/>
            <person name="Ma J."/>
            <person name="Mitros T."/>
            <person name="Nelson W."/>
            <person name="Hyten D.L."/>
            <person name="Song Q."/>
            <person name="Thelen J.J."/>
            <person name="Cheng J."/>
            <person name="Xu D."/>
            <person name="Hellsten U."/>
            <person name="May G.D."/>
            <person name="Yu Y."/>
            <person name="Sakurai T."/>
            <person name="Umezawa T."/>
            <person name="Bhattacharyya M.K."/>
            <person name="Sandhu D."/>
            <person name="Valliyodan B."/>
            <person name="Lindquist E."/>
            <person name="Peto M."/>
            <person name="Grant D."/>
            <person name="Shu S."/>
            <person name="Goodstein D."/>
            <person name="Barry K."/>
            <person name="Futrell-Griggs M."/>
            <person name="Abernathy B."/>
            <person name="Du J."/>
            <person name="Tian Z."/>
            <person name="Zhu L."/>
            <person name="Gill N."/>
            <person name="Joshi T."/>
            <person name="Libault M."/>
            <person name="Sethuraman A."/>
            <person name="Zhang X.-C."/>
            <person name="Shinozaki K."/>
            <person name="Nguyen H.T."/>
            <person name="Wing R.A."/>
            <person name="Cregan P."/>
            <person name="Specht J."/>
            <person name="Grimwood J."/>
            <person name="Rokhsar D."/>
            <person name="Stacey G."/>
            <person name="Shoemaker R.C."/>
            <person name="Jackson S.A."/>
        </authorList>
    </citation>
    <scope>NUCLEOTIDE SEQUENCE</scope>
    <source>
        <strain evidence="2">cv. Williams 82</strain>
        <tissue evidence="1">Callus</tissue>
    </source>
</reference>
<organism evidence="1">
    <name type="scientific">Glycine max</name>
    <name type="common">Soybean</name>
    <name type="synonym">Glycine hispida</name>
    <dbReference type="NCBI Taxonomy" id="3847"/>
    <lineage>
        <taxon>Eukaryota</taxon>
        <taxon>Viridiplantae</taxon>
        <taxon>Streptophyta</taxon>
        <taxon>Embryophyta</taxon>
        <taxon>Tracheophyta</taxon>
        <taxon>Spermatophyta</taxon>
        <taxon>Magnoliopsida</taxon>
        <taxon>eudicotyledons</taxon>
        <taxon>Gunneridae</taxon>
        <taxon>Pentapetalae</taxon>
        <taxon>rosids</taxon>
        <taxon>fabids</taxon>
        <taxon>Fabales</taxon>
        <taxon>Fabaceae</taxon>
        <taxon>Papilionoideae</taxon>
        <taxon>50 kb inversion clade</taxon>
        <taxon>NPAAA clade</taxon>
        <taxon>indigoferoid/millettioid clade</taxon>
        <taxon>Phaseoleae</taxon>
        <taxon>Glycine</taxon>
        <taxon>Glycine subgen. Soja</taxon>
    </lineage>
</organism>
<sequence>MKIHVIAVELREEEVNRFRESLETLDKFFKWLFGIIAFKIITPTGEALFITHPCHDGYSFDDCTLLLSATVGNHASTANWDLTINLSLCHDSD</sequence>
<evidence type="ECO:0000313" key="1">
    <source>
        <dbReference type="EMBL" id="KRH22169.1"/>
    </source>
</evidence>
<gene>
    <name evidence="1" type="ORF">GLYMA_13G282500</name>
</gene>
<evidence type="ECO:0000313" key="3">
    <source>
        <dbReference type="Proteomes" id="UP000008827"/>
    </source>
</evidence>